<reference evidence="12" key="1">
    <citation type="journal article" date="2018" name="Front. Microbiol.">
        <title>Genome-Based Analysis Reveals the Taxonomy and Diversity of the Family Idiomarinaceae.</title>
        <authorList>
            <person name="Liu Y."/>
            <person name="Lai Q."/>
            <person name="Shao Z."/>
        </authorList>
    </citation>
    <scope>NUCLEOTIDE SEQUENCE [LARGE SCALE GENOMIC DNA]</scope>
    <source>
        <strain evidence="12">SN-14</strain>
    </source>
</reference>
<evidence type="ECO:0000313" key="12">
    <source>
        <dbReference type="Proteomes" id="UP000286680"/>
    </source>
</evidence>
<comment type="caution">
    <text evidence="11">The sequence shown here is derived from an EMBL/GenBank/DDBJ whole genome shotgun (WGS) entry which is preliminary data.</text>
</comment>
<accession>A0AA94EDW8</accession>
<evidence type="ECO:0000256" key="2">
    <source>
        <dbReference type="ARBA" id="ARBA00008133"/>
    </source>
</evidence>
<dbReference type="EMBL" id="PIPS01000004">
    <property type="protein sequence ID" value="RUO40417.1"/>
    <property type="molecule type" value="Genomic_DNA"/>
</dbReference>
<evidence type="ECO:0000256" key="5">
    <source>
        <dbReference type="ARBA" id="ARBA00023244"/>
    </source>
</evidence>
<dbReference type="CDD" id="cd06578">
    <property type="entry name" value="HemD"/>
    <property type="match status" value="1"/>
</dbReference>
<keyword evidence="12" id="KW-1185">Reference proteome</keyword>
<dbReference type="GO" id="GO:0004852">
    <property type="term" value="F:uroporphyrinogen-III synthase activity"/>
    <property type="evidence" value="ECO:0007669"/>
    <property type="project" value="UniProtKB-UniRule"/>
</dbReference>
<comment type="catalytic activity">
    <reaction evidence="8 9">
        <text>hydroxymethylbilane = uroporphyrinogen III + H2O</text>
        <dbReference type="Rhea" id="RHEA:18965"/>
        <dbReference type="ChEBI" id="CHEBI:15377"/>
        <dbReference type="ChEBI" id="CHEBI:57308"/>
        <dbReference type="ChEBI" id="CHEBI:57845"/>
        <dbReference type="EC" id="4.2.1.75"/>
    </reaction>
</comment>
<dbReference type="InterPro" id="IPR003754">
    <property type="entry name" value="4pyrrol_synth_uPrphyn_synth"/>
</dbReference>
<evidence type="ECO:0000256" key="6">
    <source>
        <dbReference type="ARBA" id="ARBA00037589"/>
    </source>
</evidence>
<dbReference type="GO" id="GO:0006782">
    <property type="term" value="P:protoporphyrinogen IX biosynthetic process"/>
    <property type="evidence" value="ECO:0007669"/>
    <property type="project" value="UniProtKB-UniRule"/>
</dbReference>
<dbReference type="GO" id="GO:0006780">
    <property type="term" value="P:uroporphyrinogen III biosynthetic process"/>
    <property type="evidence" value="ECO:0007669"/>
    <property type="project" value="UniProtKB-UniRule"/>
</dbReference>
<feature type="domain" description="Tetrapyrrole biosynthesis uroporphyrinogen III synthase" evidence="10">
    <location>
        <begin position="57"/>
        <end position="243"/>
    </location>
</feature>
<dbReference type="Pfam" id="PF02602">
    <property type="entry name" value="HEM4"/>
    <property type="match status" value="1"/>
</dbReference>
<evidence type="ECO:0000256" key="4">
    <source>
        <dbReference type="ARBA" id="ARBA00023239"/>
    </source>
</evidence>
<evidence type="ECO:0000256" key="8">
    <source>
        <dbReference type="ARBA" id="ARBA00048617"/>
    </source>
</evidence>
<evidence type="ECO:0000259" key="10">
    <source>
        <dbReference type="Pfam" id="PF02602"/>
    </source>
</evidence>
<evidence type="ECO:0000313" key="11">
    <source>
        <dbReference type="EMBL" id="RUO40417.1"/>
    </source>
</evidence>
<comment type="similarity">
    <text evidence="2 9">Belongs to the uroporphyrinogen-III synthase family.</text>
</comment>
<dbReference type="SUPFAM" id="SSF69618">
    <property type="entry name" value="HemD-like"/>
    <property type="match status" value="1"/>
</dbReference>
<name>A0AA94EDW8_9GAMM</name>
<sequence>MRYGAPWKTLKHSASHWLRSCWHKAQATFSPPFINKLMNKLLLIQPLGSRPRLLQRLQAADVPYFEQSFIDIQALRPAVTHLTTTDAVIWISKNAVKYALEAGLKLPRQVAMYAVGPATAQYACQQFKRPCQCPTFEHSSEGLLKLPQLTDVEAQQWCLIKGKGGRELLADSLVARGASVRSLEVYQRVKKPLSDAGVVQDWMQQVNRIMVSSAEQLAYFLSELPPHADAWLRSCHWIVPSERLSLLIPFVQDDAVTVTQSASENAMINALLEDGN</sequence>
<dbReference type="Gene3D" id="3.40.50.10090">
    <property type="match status" value="2"/>
</dbReference>
<keyword evidence="5 9" id="KW-0627">Porphyrin biosynthesis</keyword>
<proteinExistence type="inferred from homology"/>
<dbReference type="Proteomes" id="UP000286680">
    <property type="component" value="Unassembled WGS sequence"/>
</dbReference>
<protein>
    <recommendedName>
        <fullName evidence="7 9">Uroporphyrinogen-III synthase</fullName>
        <ecNumber evidence="3 9">4.2.1.75</ecNumber>
    </recommendedName>
</protein>
<evidence type="ECO:0000256" key="9">
    <source>
        <dbReference type="RuleBase" id="RU366031"/>
    </source>
</evidence>
<dbReference type="EC" id="4.2.1.75" evidence="3 9"/>
<comment type="pathway">
    <text evidence="1 9">Porphyrin-containing compound metabolism; protoporphyrin-IX biosynthesis; coproporphyrinogen-III from 5-aminolevulinate: step 3/4.</text>
</comment>
<evidence type="ECO:0000256" key="3">
    <source>
        <dbReference type="ARBA" id="ARBA00013109"/>
    </source>
</evidence>
<dbReference type="InterPro" id="IPR036108">
    <property type="entry name" value="4pyrrol_syn_uPrphyn_synt_sf"/>
</dbReference>
<comment type="function">
    <text evidence="6 9">Catalyzes cyclization of the linear tetrapyrrole, hydroxymethylbilane, to the macrocyclic uroporphyrinogen III.</text>
</comment>
<dbReference type="AlphaFoldDB" id="A0AA94EDW8"/>
<dbReference type="PANTHER" id="PTHR38042">
    <property type="entry name" value="UROPORPHYRINOGEN-III SYNTHASE, CHLOROPLASTIC"/>
    <property type="match status" value="1"/>
</dbReference>
<gene>
    <name evidence="11" type="ORF">CWE23_12510</name>
</gene>
<evidence type="ECO:0000256" key="7">
    <source>
        <dbReference type="ARBA" id="ARBA00040167"/>
    </source>
</evidence>
<evidence type="ECO:0000256" key="1">
    <source>
        <dbReference type="ARBA" id="ARBA00004772"/>
    </source>
</evidence>
<organism evidence="11 12">
    <name type="scientific">Idiomarina aquatica</name>
    <dbReference type="NCBI Taxonomy" id="1327752"/>
    <lineage>
        <taxon>Bacteria</taxon>
        <taxon>Pseudomonadati</taxon>
        <taxon>Pseudomonadota</taxon>
        <taxon>Gammaproteobacteria</taxon>
        <taxon>Alteromonadales</taxon>
        <taxon>Idiomarinaceae</taxon>
        <taxon>Idiomarina</taxon>
    </lineage>
</organism>
<dbReference type="InterPro" id="IPR039793">
    <property type="entry name" value="UROS/Hem4"/>
</dbReference>
<keyword evidence="4 9" id="KW-0456">Lyase</keyword>
<dbReference type="PANTHER" id="PTHR38042:SF1">
    <property type="entry name" value="UROPORPHYRINOGEN-III SYNTHASE, CHLOROPLASTIC"/>
    <property type="match status" value="1"/>
</dbReference>